<dbReference type="GO" id="GO:0005975">
    <property type="term" value="P:carbohydrate metabolic process"/>
    <property type="evidence" value="ECO:0007669"/>
    <property type="project" value="InterPro"/>
</dbReference>
<dbReference type="PANTHER" id="PTHR43308:SF5">
    <property type="entry name" value="S-LAYER PROTEIN _ PEPTIDOGLYCAN ENDO-BETA-N-ACETYLGLUCOSAMINIDASE"/>
    <property type="match status" value="1"/>
</dbReference>
<dbReference type="PANTHER" id="PTHR43308">
    <property type="entry name" value="OUTER MEMBRANE PROTEIN ALPHA-RELATED"/>
    <property type="match status" value="1"/>
</dbReference>
<feature type="compositionally biased region" description="Polar residues" evidence="2">
    <location>
        <begin position="52"/>
        <end position="63"/>
    </location>
</feature>
<dbReference type="Proteomes" id="UP000276349">
    <property type="component" value="Unassembled WGS sequence"/>
</dbReference>
<keyword evidence="6" id="KW-1185">Reference proteome</keyword>
<evidence type="ECO:0000313" key="5">
    <source>
        <dbReference type="EMBL" id="RTQ93183.1"/>
    </source>
</evidence>
<dbReference type="SUPFAM" id="SSF48208">
    <property type="entry name" value="Six-hairpin glycosidases"/>
    <property type="match status" value="1"/>
</dbReference>
<organism evidence="5 6">
    <name type="scientific">Lysinibacillus telephonicus</name>
    <dbReference type="NCBI Taxonomy" id="1714840"/>
    <lineage>
        <taxon>Bacteria</taxon>
        <taxon>Bacillati</taxon>
        <taxon>Bacillota</taxon>
        <taxon>Bacilli</taxon>
        <taxon>Bacillales</taxon>
        <taxon>Bacillaceae</taxon>
        <taxon>Lysinibacillus</taxon>
    </lineage>
</organism>
<gene>
    <name evidence="5" type="ORF">EKG35_09640</name>
</gene>
<dbReference type="OrthoDB" id="1736525at2"/>
<feature type="domain" description="SLH" evidence="4">
    <location>
        <begin position="98"/>
        <end position="161"/>
    </location>
</feature>
<accession>A0A3S0JWW5</accession>
<feature type="signal peptide" evidence="3">
    <location>
        <begin position="1"/>
        <end position="25"/>
    </location>
</feature>
<evidence type="ECO:0000256" key="3">
    <source>
        <dbReference type="SAM" id="SignalP"/>
    </source>
</evidence>
<feature type="domain" description="SLH" evidence="4">
    <location>
        <begin position="219"/>
        <end position="282"/>
    </location>
</feature>
<keyword evidence="1 3" id="KW-0732">Signal</keyword>
<evidence type="ECO:0000256" key="1">
    <source>
        <dbReference type="ARBA" id="ARBA00022729"/>
    </source>
</evidence>
<dbReference type="AlphaFoldDB" id="A0A3S0JWW5"/>
<feature type="chain" id="PRO_5018586296" evidence="3">
    <location>
        <begin position="26"/>
        <end position="816"/>
    </location>
</feature>
<dbReference type="Pfam" id="PF00395">
    <property type="entry name" value="SLH"/>
    <property type="match status" value="3"/>
</dbReference>
<proteinExistence type="predicted"/>
<evidence type="ECO:0000313" key="6">
    <source>
        <dbReference type="Proteomes" id="UP000276349"/>
    </source>
</evidence>
<dbReference type="EMBL" id="RXNR01000022">
    <property type="protein sequence ID" value="RTQ93183.1"/>
    <property type="molecule type" value="Genomic_DNA"/>
</dbReference>
<dbReference type="PROSITE" id="PS51272">
    <property type="entry name" value="SLH"/>
    <property type="match status" value="3"/>
</dbReference>
<name>A0A3S0JWW5_9BACI</name>
<sequence length="816" mass="91813">MKKLTTILISLSLMLSTILPISVSASEDDIQDISEHNVDLGNQENSTEDNSIENSADESQSATDVVEANDEGNTEANSSQSTEDSATISPQQPQHITVSQKLADIPNSFWAKNEVMQLVEMGVINGYPDGEFRPALEINRGQAANLFAGALQLPAAPYQPIFSDVSSKSSFLQGVMRTFASGIFQGKPDGRFGVADGLTREQMATTIVRAFELQDTGEQITFKDWNRISPSHRENVKILAQHGITTGKEDGTFDPKTTVNRVTFTVMLYRALVATNRIPENQFTITAGEASSNFALNRKEANFAKVTGGTNPLYIRANTTIVNKGATTTSYGVAKDTVYNYSIGLDGATLEVTVRHLNNGDEFVFTTLENPSNSKVTVDLFQKEEGISNSRLYRYDRYPLKKNPDDVFGYDSSSYPTGLLRSVNRDGAVSGERMVGQAYRSKQLVQTYKDGGRSLMRDLISEYEALSYNKLGTDMYVFYTLTSNGKDIVDTWYMDSSKQLFNSDENMNSWMVETAQNYKKRNKWYTAEGPFNKMATTTEPMPSSYQGFGRNLLLVKEDRALVLYKEQGDRYFENLVNNSFVSLTKFKGNKKYWETEVTSTYLKGLYGIHAPFIDTRFNEQIALFYYNSGAMFGVPNYKEPLRNYADLLVSREAAGHIIRVDRDSYYIADYFPLVQEVTTHSSMNHMLGGMNLLLIAYKEFGDAKYLKTATAIQSAIAKEKNKWIRSNGDIWYRVNKQGEFRGEDYQHLTLEDLINAYRLWKDIDTTYLPVLEEMIASKAGYLSRNNYGYTLKIKNGLEEIGMSKYLPKGPMYTDAL</sequence>
<reference evidence="5 6" key="1">
    <citation type="submission" date="2018-12" db="EMBL/GenBank/DDBJ databases">
        <authorList>
            <person name="Yu L."/>
        </authorList>
    </citation>
    <scope>NUCLEOTIDE SEQUENCE [LARGE SCALE GENOMIC DNA]</scope>
    <source>
        <strain evidence="5 6">S5H2222</strain>
    </source>
</reference>
<protein>
    <submittedName>
        <fullName evidence="5">S-layer homology domain-containing protein</fullName>
    </submittedName>
</protein>
<dbReference type="InterPro" id="IPR001119">
    <property type="entry name" value="SLH_dom"/>
</dbReference>
<evidence type="ECO:0000256" key="2">
    <source>
        <dbReference type="SAM" id="MobiDB-lite"/>
    </source>
</evidence>
<comment type="caution">
    <text evidence="5">The sequence shown here is derived from an EMBL/GenBank/DDBJ whole genome shotgun (WGS) entry which is preliminary data.</text>
</comment>
<dbReference type="InterPro" id="IPR008928">
    <property type="entry name" value="6-hairpin_glycosidase_sf"/>
</dbReference>
<dbReference type="RefSeq" id="WP_126294241.1">
    <property type="nucleotide sequence ID" value="NZ_RXNR01000022.1"/>
</dbReference>
<evidence type="ECO:0000259" key="4">
    <source>
        <dbReference type="PROSITE" id="PS51272"/>
    </source>
</evidence>
<feature type="region of interest" description="Disordered" evidence="2">
    <location>
        <begin position="38"/>
        <end position="94"/>
    </location>
</feature>
<feature type="compositionally biased region" description="Polar residues" evidence="2">
    <location>
        <begin position="74"/>
        <end position="94"/>
    </location>
</feature>
<feature type="domain" description="SLH" evidence="4">
    <location>
        <begin position="162"/>
        <end position="217"/>
    </location>
</feature>
<dbReference type="InterPro" id="IPR051465">
    <property type="entry name" value="Cell_Envelope_Struct_Comp"/>
</dbReference>